<sequence>MQSVIIIGPDGAGKTTLVRALAQAGFTAGDVDLMVADTLEVSLADMYTVVDSHLRYQVMASIVRALFDDIASESDSVFALALPADFFEYRDLSEELEKLRCLDVVLVVGLEAGIDQLMKRLGLSGPRVTTIVLPRKELSVQLARRMPVYREHADEMIDTSRYDAQEAGELVAQRVIMLINNAS</sequence>
<feature type="domain" description="ATPase AAA-type core" evidence="1">
    <location>
        <begin position="4"/>
        <end position="78"/>
    </location>
</feature>
<evidence type="ECO:0000313" key="3">
    <source>
        <dbReference type="Proteomes" id="UP000502298"/>
    </source>
</evidence>
<dbReference type="KEGG" id="arca:HC352_04035"/>
<evidence type="ECO:0000313" key="2">
    <source>
        <dbReference type="EMBL" id="QJC21755.1"/>
    </source>
</evidence>
<reference evidence="2 3" key="1">
    <citation type="submission" date="2020-03" db="EMBL/GenBank/DDBJ databases">
        <title>Complete genome of Arcanobacterium buesumensis sp. nov. strain 2701.</title>
        <authorList>
            <person name="Borowiak M."/>
            <person name="Alssahen M."/>
            <person name="Laemmler C."/>
            <person name="Malorny B."/>
            <person name="Hassan A."/>
            <person name="Prenger-Berninghoff E."/>
            <person name="Ploetz M."/>
            <person name="Abdulmawjood A."/>
        </authorList>
    </citation>
    <scope>NUCLEOTIDE SEQUENCE [LARGE SCALE GENOMIC DNA]</scope>
    <source>
        <strain evidence="2 3">2701</strain>
    </source>
</reference>
<dbReference type="AlphaFoldDB" id="A0A6H2EJL0"/>
<dbReference type="InterPro" id="IPR027417">
    <property type="entry name" value="P-loop_NTPase"/>
</dbReference>
<dbReference type="Proteomes" id="UP000502298">
    <property type="component" value="Chromosome"/>
</dbReference>
<dbReference type="SUPFAM" id="SSF52540">
    <property type="entry name" value="P-loop containing nucleoside triphosphate hydrolases"/>
    <property type="match status" value="1"/>
</dbReference>
<gene>
    <name evidence="2" type="ORF">HC352_04035</name>
</gene>
<protein>
    <recommendedName>
        <fullName evidence="1">ATPase AAA-type core domain-containing protein</fullName>
    </recommendedName>
</protein>
<dbReference type="RefSeq" id="WP_168917695.1">
    <property type="nucleotide sequence ID" value="NZ_CP050804.1"/>
</dbReference>
<dbReference type="PRINTS" id="PR01100">
    <property type="entry name" value="SHIKIMTKNASE"/>
</dbReference>
<keyword evidence="3" id="KW-1185">Reference proteome</keyword>
<organism evidence="2 3">
    <name type="scientific">Arcanobacterium buesumense</name>
    <dbReference type="NCBI Taxonomy" id="2722751"/>
    <lineage>
        <taxon>Bacteria</taxon>
        <taxon>Bacillati</taxon>
        <taxon>Actinomycetota</taxon>
        <taxon>Actinomycetes</taxon>
        <taxon>Actinomycetales</taxon>
        <taxon>Actinomycetaceae</taxon>
        <taxon>Arcanobacterium</taxon>
    </lineage>
</organism>
<evidence type="ECO:0000259" key="1">
    <source>
        <dbReference type="Pfam" id="PF00004"/>
    </source>
</evidence>
<name>A0A6H2EJL0_9ACTO</name>
<dbReference type="GO" id="GO:0005524">
    <property type="term" value="F:ATP binding"/>
    <property type="evidence" value="ECO:0007669"/>
    <property type="project" value="InterPro"/>
</dbReference>
<proteinExistence type="predicted"/>
<dbReference type="GO" id="GO:0016887">
    <property type="term" value="F:ATP hydrolysis activity"/>
    <property type="evidence" value="ECO:0007669"/>
    <property type="project" value="InterPro"/>
</dbReference>
<dbReference type="EMBL" id="CP050804">
    <property type="protein sequence ID" value="QJC21755.1"/>
    <property type="molecule type" value="Genomic_DNA"/>
</dbReference>
<dbReference type="InterPro" id="IPR003959">
    <property type="entry name" value="ATPase_AAA_core"/>
</dbReference>
<dbReference type="Pfam" id="PF00004">
    <property type="entry name" value="AAA"/>
    <property type="match status" value="1"/>
</dbReference>
<accession>A0A6H2EJL0</accession>
<dbReference type="Gene3D" id="3.40.50.300">
    <property type="entry name" value="P-loop containing nucleotide triphosphate hydrolases"/>
    <property type="match status" value="1"/>
</dbReference>